<gene>
    <name evidence="2" type="ORF">DXT99_16725</name>
</gene>
<comment type="caution">
    <text evidence="2">The sequence shown here is derived from an EMBL/GenBank/DDBJ whole genome shotgun (WGS) entry which is preliminary data.</text>
</comment>
<reference evidence="3" key="1">
    <citation type="submission" date="2018-08" db="EMBL/GenBank/DDBJ databases">
        <authorList>
            <person name="Liu Z.-W."/>
            <person name="Du Z.-J."/>
        </authorList>
    </citation>
    <scope>NUCLEOTIDE SEQUENCE [LARGE SCALE GENOMIC DNA]</scope>
    <source>
        <strain evidence="3">H4X</strain>
    </source>
</reference>
<dbReference type="RefSeq" id="WP_115566726.1">
    <property type="nucleotide sequence ID" value="NZ_QRGR01000019.1"/>
</dbReference>
<evidence type="ECO:0000256" key="1">
    <source>
        <dbReference type="SAM" id="MobiDB-lite"/>
    </source>
</evidence>
<dbReference type="EMBL" id="QRGR01000019">
    <property type="protein sequence ID" value="RDV13947.1"/>
    <property type="molecule type" value="Genomic_DNA"/>
</dbReference>
<accession>A0A3D8L9A3</accession>
<protein>
    <submittedName>
        <fullName evidence="2">Uncharacterized protein</fullName>
    </submittedName>
</protein>
<organism evidence="2 3">
    <name type="scientific">Pontibacter diazotrophicus</name>
    <dbReference type="NCBI Taxonomy" id="1400979"/>
    <lineage>
        <taxon>Bacteria</taxon>
        <taxon>Pseudomonadati</taxon>
        <taxon>Bacteroidota</taxon>
        <taxon>Cytophagia</taxon>
        <taxon>Cytophagales</taxon>
        <taxon>Hymenobacteraceae</taxon>
        <taxon>Pontibacter</taxon>
    </lineage>
</organism>
<name>A0A3D8L9A3_9BACT</name>
<proteinExistence type="predicted"/>
<sequence>MEENKKHREGKGKASVQKEEKVPTQPETPVGNITSSDDTARLPDHTVDTPPDEQTKGNP</sequence>
<dbReference type="Proteomes" id="UP000256708">
    <property type="component" value="Unassembled WGS sequence"/>
</dbReference>
<evidence type="ECO:0000313" key="3">
    <source>
        <dbReference type="Proteomes" id="UP000256708"/>
    </source>
</evidence>
<dbReference type="AlphaFoldDB" id="A0A3D8L9A3"/>
<evidence type="ECO:0000313" key="2">
    <source>
        <dbReference type="EMBL" id="RDV13947.1"/>
    </source>
</evidence>
<dbReference type="OrthoDB" id="9904112at2"/>
<keyword evidence="3" id="KW-1185">Reference proteome</keyword>
<feature type="compositionally biased region" description="Polar residues" evidence="1">
    <location>
        <begin position="25"/>
        <end position="37"/>
    </location>
</feature>
<feature type="compositionally biased region" description="Basic and acidic residues" evidence="1">
    <location>
        <begin position="38"/>
        <end position="47"/>
    </location>
</feature>
<feature type="region of interest" description="Disordered" evidence="1">
    <location>
        <begin position="1"/>
        <end position="59"/>
    </location>
</feature>